<dbReference type="PANTHER" id="PTHR11638:SF185">
    <property type="entry name" value="ATP-DEPENDENT CLP PROTEASE ATP-BINDING SUBUNIT"/>
    <property type="match status" value="1"/>
</dbReference>
<dbReference type="GeneID" id="107014341"/>
<dbReference type="PRINTS" id="PR00300">
    <property type="entry name" value="CLPPROTEASEA"/>
</dbReference>
<keyword evidence="9" id="KW-1185">Reference proteome</keyword>
<dbReference type="Pfam" id="PF07724">
    <property type="entry name" value="AAA_2"/>
    <property type="match status" value="1"/>
</dbReference>
<protein>
    <submittedName>
        <fullName evidence="10">Chaperone protein ClpD, chloroplastic isoform X1</fullName>
    </submittedName>
</protein>
<dbReference type="SUPFAM" id="SSF81923">
    <property type="entry name" value="Double Clp-N motif"/>
    <property type="match status" value="1"/>
</dbReference>
<evidence type="ECO:0000256" key="5">
    <source>
        <dbReference type="PROSITE-ProRule" id="PRU01251"/>
    </source>
</evidence>
<keyword evidence="3 6" id="KW-0067">ATP-binding</keyword>
<dbReference type="Pfam" id="PF10431">
    <property type="entry name" value="ClpB_D2-small"/>
    <property type="match status" value="1"/>
</dbReference>
<feature type="region of interest" description="Disordered" evidence="7">
    <location>
        <begin position="583"/>
        <end position="606"/>
    </location>
</feature>
<reference evidence="9" key="1">
    <citation type="journal article" date="2014" name="Nat. Genet.">
        <title>The genome of the stress-tolerant wild tomato species Solanum pennellii.</title>
        <authorList>
            <person name="Bolger A."/>
            <person name="Scossa F."/>
            <person name="Bolger M.E."/>
            <person name="Lanz C."/>
            <person name="Maumus F."/>
            <person name="Tohge T."/>
            <person name="Quesneville H."/>
            <person name="Alseekh S."/>
            <person name="Sorensen I."/>
            <person name="Lichtenstein G."/>
            <person name="Fich E.A."/>
            <person name="Conte M."/>
            <person name="Keller H."/>
            <person name="Schneeberger K."/>
            <person name="Schwacke R."/>
            <person name="Ofner I."/>
            <person name="Vrebalov J."/>
            <person name="Xu Y."/>
            <person name="Osorio S."/>
            <person name="Aflitos S.A."/>
            <person name="Schijlen E."/>
            <person name="Jimenez-Gomez J.M."/>
            <person name="Ryngajllo M."/>
            <person name="Kimura S."/>
            <person name="Kumar R."/>
            <person name="Koenig D."/>
            <person name="Headland L.R."/>
            <person name="Maloof J.N."/>
            <person name="Sinha N."/>
            <person name="van Ham R.C."/>
            <person name="Lankhorst R.K."/>
            <person name="Mao L."/>
            <person name="Vogel A."/>
            <person name="Arsova B."/>
            <person name="Panstruga R."/>
            <person name="Fei Z."/>
            <person name="Rose J.K."/>
            <person name="Zamir D."/>
            <person name="Carrari F."/>
            <person name="Giovannoni J.J."/>
            <person name="Weigel D."/>
            <person name="Usadel B."/>
            <person name="Fernie A.R."/>
        </authorList>
    </citation>
    <scope>NUCLEOTIDE SEQUENCE [LARGE SCALE GENOMIC DNA]</scope>
    <source>
        <strain evidence="9">cv. LA0716</strain>
    </source>
</reference>
<evidence type="ECO:0000256" key="2">
    <source>
        <dbReference type="ARBA" id="ARBA00022741"/>
    </source>
</evidence>
<dbReference type="CDD" id="cd00009">
    <property type="entry name" value="AAA"/>
    <property type="match status" value="1"/>
</dbReference>
<evidence type="ECO:0000313" key="9">
    <source>
        <dbReference type="Proteomes" id="UP000694930"/>
    </source>
</evidence>
<dbReference type="Gene3D" id="1.10.8.60">
    <property type="match status" value="1"/>
</dbReference>
<dbReference type="InterPro" id="IPR041546">
    <property type="entry name" value="ClpA/ClpB_AAA_lid"/>
</dbReference>
<name>A0ABM1GDT1_SOLPN</name>
<dbReference type="InterPro" id="IPR003593">
    <property type="entry name" value="AAA+_ATPase"/>
</dbReference>
<dbReference type="InterPro" id="IPR004176">
    <property type="entry name" value="Clp_R_N"/>
</dbReference>
<keyword evidence="1 5" id="KW-0677">Repeat</keyword>
<gene>
    <name evidence="10" type="primary">LOC107014341</name>
</gene>
<dbReference type="InterPro" id="IPR003959">
    <property type="entry name" value="ATPase_AAA_core"/>
</dbReference>
<evidence type="ECO:0000313" key="10">
    <source>
        <dbReference type="RefSeq" id="XP_015069696.1"/>
    </source>
</evidence>
<evidence type="ECO:0000256" key="7">
    <source>
        <dbReference type="SAM" id="MobiDB-lite"/>
    </source>
</evidence>
<comment type="similarity">
    <text evidence="6">Belongs to the ClpA/ClpB family.</text>
</comment>
<keyword evidence="4 6" id="KW-0143">Chaperone</keyword>
<feature type="domain" description="Clp R" evidence="8">
    <location>
        <begin position="96"/>
        <end position="251"/>
    </location>
</feature>
<feature type="region of interest" description="Disordered" evidence="7">
    <location>
        <begin position="949"/>
        <end position="968"/>
    </location>
</feature>
<dbReference type="PROSITE" id="PS00870">
    <property type="entry name" value="CLPAB_1"/>
    <property type="match status" value="1"/>
</dbReference>
<proteinExistence type="inferred from homology"/>
<dbReference type="SMART" id="SM01086">
    <property type="entry name" value="ClpB_D2-small"/>
    <property type="match status" value="1"/>
</dbReference>
<dbReference type="Pfam" id="PF02861">
    <property type="entry name" value="Clp_N"/>
    <property type="match status" value="1"/>
</dbReference>
<dbReference type="InterPro" id="IPR018368">
    <property type="entry name" value="ClpA/B_CS1"/>
</dbReference>
<reference evidence="10" key="2">
    <citation type="submission" date="2025-08" db="UniProtKB">
        <authorList>
            <consortium name="RefSeq"/>
        </authorList>
    </citation>
    <scope>IDENTIFICATION</scope>
</reference>
<dbReference type="Gene3D" id="3.40.50.300">
    <property type="entry name" value="P-loop containing nucleotide triphosphate hydrolases"/>
    <property type="match status" value="3"/>
</dbReference>
<dbReference type="InterPro" id="IPR001270">
    <property type="entry name" value="ClpA/B"/>
</dbReference>
<evidence type="ECO:0000256" key="4">
    <source>
        <dbReference type="ARBA" id="ARBA00023186"/>
    </source>
</evidence>
<keyword evidence="2 6" id="KW-0547">Nucleotide-binding</keyword>
<dbReference type="PROSITE" id="PS51903">
    <property type="entry name" value="CLP_R"/>
    <property type="match status" value="1"/>
</dbReference>
<dbReference type="Pfam" id="PF00004">
    <property type="entry name" value="AAA"/>
    <property type="match status" value="1"/>
</dbReference>
<evidence type="ECO:0000256" key="3">
    <source>
        <dbReference type="ARBA" id="ARBA00022840"/>
    </source>
</evidence>
<accession>A0ABM1GDT1</accession>
<dbReference type="SUPFAM" id="SSF52540">
    <property type="entry name" value="P-loop containing nucleoside triphosphate hydrolases"/>
    <property type="match status" value="2"/>
</dbReference>
<dbReference type="CDD" id="cd19499">
    <property type="entry name" value="RecA-like_ClpB_Hsp104-like"/>
    <property type="match status" value="1"/>
</dbReference>
<dbReference type="InterPro" id="IPR028299">
    <property type="entry name" value="ClpA/B_CS2"/>
</dbReference>
<evidence type="ECO:0000259" key="8">
    <source>
        <dbReference type="PROSITE" id="PS51903"/>
    </source>
</evidence>
<dbReference type="SMART" id="SM00382">
    <property type="entry name" value="AAA"/>
    <property type="match status" value="2"/>
</dbReference>
<organism evidence="9 10">
    <name type="scientific">Solanum pennellii</name>
    <name type="common">Tomato</name>
    <name type="synonym">Lycopersicon pennellii</name>
    <dbReference type="NCBI Taxonomy" id="28526"/>
    <lineage>
        <taxon>Eukaryota</taxon>
        <taxon>Viridiplantae</taxon>
        <taxon>Streptophyta</taxon>
        <taxon>Embryophyta</taxon>
        <taxon>Tracheophyta</taxon>
        <taxon>Spermatophyta</taxon>
        <taxon>Magnoliopsida</taxon>
        <taxon>eudicotyledons</taxon>
        <taxon>Gunneridae</taxon>
        <taxon>Pentapetalae</taxon>
        <taxon>asterids</taxon>
        <taxon>lamiids</taxon>
        <taxon>Solanales</taxon>
        <taxon>Solanaceae</taxon>
        <taxon>Solanoideae</taxon>
        <taxon>Solaneae</taxon>
        <taxon>Solanum</taxon>
        <taxon>Solanum subgen. Lycopersicon</taxon>
    </lineage>
</organism>
<dbReference type="PROSITE" id="PS00871">
    <property type="entry name" value="CLPAB_2"/>
    <property type="match status" value="1"/>
</dbReference>
<dbReference type="Pfam" id="PF17871">
    <property type="entry name" value="AAA_lid_9"/>
    <property type="match status" value="1"/>
</dbReference>
<dbReference type="PANTHER" id="PTHR11638">
    <property type="entry name" value="ATP-DEPENDENT CLP PROTEASE"/>
    <property type="match status" value="1"/>
</dbReference>
<dbReference type="RefSeq" id="XP_015069696.1">
    <property type="nucleotide sequence ID" value="XM_015214210.2"/>
</dbReference>
<dbReference type="InterPro" id="IPR050130">
    <property type="entry name" value="ClpA_ClpB"/>
</dbReference>
<dbReference type="InterPro" id="IPR036628">
    <property type="entry name" value="Clp_N_dom_sf"/>
</dbReference>
<dbReference type="Proteomes" id="UP000694930">
    <property type="component" value="Chromosome 3"/>
</dbReference>
<evidence type="ECO:0000256" key="6">
    <source>
        <dbReference type="RuleBase" id="RU004432"/>
    </source>
</evidence>
<dbReference type="InterPro" id="IPR027417">
    <property type="entry name" value="P-loop_NTPase"/>
</dbReference>
<dbReference type="Gene3D" id="1.10.1780.10">
    <property type="entry name" value="Clp, N-terminal domain"/>
    <property type="match status" value="1"/>
</dbReference>
<dbReference type="InterPro" id="IPR019489">
    <property type="entry name" value="Clp_ATPase_C"/>
</dbReference>
<sequence length="968" mass="105972">MELSCSSPLSVNSTISFNRYVSGYPHRRCRSVLSLFPYCPSSSSSSSHVATTATASAPCSTSSSSSALFGISLSHRPSSSVHRKIKRSMYIVSGVFERFTERSIKAVMFSQKEAKALGKDMVNTQHLLLGLIAEDRSPGGFLGSRITIDKAREAVRSIWLGDSEDDTTKLGSQDSGSATSATDVAFSSSTKRVFEAAVEYSRTMGYNYIAPEHIAIGLFTVDDGSAGRVLKRLGANVNRLAAEAVSRLQGELAKDGRDPISFKRSREKSFPGKITIDRSAEKAKAEKNALEQFCVDLTARASEGLIDPVIGRETEVQRMIEILCRRTKNNPILLGQAGVGKTAIAEGLAINIAEGNIPAFLMKKRVMSLDIGLLISGAKERGELEARVTTLIKEVKESGHIILFIDEVHTLVGAGTVGRGNKGSGLDIANLLKPTLGRGELQCIASTTMDEFRLHIEKDKAFARRFQPILVNEPSQADAVQILLGLREKYESHHKCRYSLEAINAAVELSSRYIPDRYLPDKAIDLIDEAGSKSRMQAHKRRKEQQISVLSQSPSDYWQEIRAVQTMHEVILASKLTENADASRLDDDSELHLQPASSSTSDEHELPLVGPEDIAAVASLWTGIPLKQLTVDERMLLVGLDEQLKKRVVGQDEAVTSICRAVKRSRTGLKHPNRPISAMLFCGPTGVGKSELAKALAASYFGSESAMLRLDMSEYMERHTVSKLIGSPPGYVGYGEGGTLTEAIRRKPFTVVLLDEIEKAHPDIFNILLQLFEDGHLTDSQGRRVSFKNALIVMTSNVGSTAIVKGRQNTIGFLLAEDESAASYAGMKAIVMEELKTYFRPELLNRIDEVVVFRPLEKPQMLEILNLMLQEVRARLVSLGISLEVSEAVMDLICQQGFDRNYGARPLRRAVTQMVEDLLCESVLSGDFKPGDVAMIHLDESGNPVVVNQSSQSIQLSDTNGNPVVTNR</sequence>
<evidence type="ECO:0000256" key="1">
    <source>
        <dbReference type="ARBA" id="ARBA00022737"/>
    </source>
</evidence>